<dbReference type="Proteomes" id="UP000078572">
    <property type="component" value="Chromosome 1"/>
</dbReference>
<dbReference type="PIRSF" id="PIRSF015582">
    <property type="entry name" value="Cit_lyase_B"/>
    <property type="match status" value="1"/>
</dbReference>
<keyword evidence="5" id="KW-1185">Reference proteome</keyword>
<accession>A0A192A1J2</accession>
<dbReference type="Gene3D" id="3.20.20.60">
    <property type="entry name" value="Phosphoenolpyruvate-binding domains"/>
    <property type="match status" value="1"/>
</dbReference>
<keyword evidence="3" id="KW-0460">Magnesium</keyword>
<evidence type="ECO:0000256" key="3">
    <source>
        <dbReference type="ARBA" id="ARBA00022842"/>
    </source>
</evidence>
<keyword evidence="4" id="KW-0456">Lyase</keyword>
<dbReference type="PANTHER" id="PTHR32308:SF0">
    <property type="entry name" value="HPCH_HPAI ALDOLASE_CITRATE LYASE DOMAIN-CONTAINING PROTEIN"/>
    <property type="match status" value="1"/>
</dbReference>
<dbReference type="InterPro" id="IPR015813">
    <property type="entry name" value="Pyrv/PenolPyrv_kinase-like_dom"/>
</dbReference>
<evidence type="ECO:0000256" key="2">
    <source>
        <dbReference type="ARBA" id="ARBA00022723"/>
    </source>
</evidence>
<dbReference type="PANTHER" id="PTHR32308">
    <property type="entry name" value="LYASE BETA SUBUNIT, PUTATIVE (AFU_ORTHOLOGUE AFUA_4G13030)-RELATED"/>
    <property type="match status" value="1"/>
</dbReference>
<reference evidence="5" key="1">
    <citation type="submission" date="2016-06" db="EMBL/GenBank/DDBJ databases">
        <authorList>
            <person name="Xu Y."/>
            <person name="Nagy A."/>
            <person name="Yan X."/>
            <person name="Kim S.W."/>
            <person name="Haley B."/>
            <person name="Liu N.T."/>
            <person name="Nou X."/>
        </authorList>
    </citation>
    <scope>NUCLEOTIDE SEQUENCE [LARGE SCALE GENOMIC DNA]</scope>
    <source>
        <strain evidence="5">ATCC 49129</strain>
    </source>
</reference>
<protein>
    <submittedName>
        <fullName evidence="4">Citrate lyase subunit beta</fullName>
    </submittedName>
</protein>
<evidence type="ECO:0000313" key="4">
    <source>
        <dbReference type="EMBL" id="ANJ74167.1"/>
    </source>
</evidence>
<dbReference type="AlphaFoldDB" id="A0A192A1J2"/>
<proteinExistence type="predicted"/>
<dbReference type="RefSeq" id="WP_064805883.1">
    <property type="nucleotide sequence ID" value="NZ_CP016022.1"/>
</dbReference>
<dbReference type="OrthoDB" id="348111at2"/>
<evidence type="ECO:0000313" key="5">
    <source>
        <dbReference type="Proteomes" id="UP000078572"/>
    </source>
</evidence>
<dbReference type="GeneID" id="61527858"/>
<comment type="cofactor">
    <cofactor evidence="1">
        <name>Mg(2+)</name>
        <dbReference type="ChEBI" id="CHEBI:18420"/>
    </cofactor>
</comment>
<dbReference type="EMBL" id="CP016022">
    <property type="protein sequence ID" value="ANJ74167.1"/>
    <property type="molecule type" value="Genomic_DNA"/>
</dbReference>
<dbReference type="InterPro" id="IPR040442">
    <property type="entry name" value="Pyrv_kinase-like_dom_sf"/>
</dbReference>
<dbReference type="InterPro" id="IPR011206">
    <property type="entry name" value="Citrate_lyase_beta/mcl1/mcl2"/>
</dbReference>
<keyword evidence="2" id="KW-0479">Metal-binding</keyword>
<dbReference type="STRING" id="190721.ACS15_3728"/>
<dbReference type="InterPro" id="IPR005000">
    <property type="entry name" value="Aldolase/citrate-lyase_domain"/>
</dbReference>
<dbReference type="GO" id="GO:0016829">
    <property type="term" value="F:lyase activity"/>
    <property type="evidence" value="ECO:0007669"/>
    <property type="project" value="UniProtKB-KW"/>
</dbReference>
<dbReference type="Pfam" id="PF03328">
    <property type="entry name" value="HpcH_HpaI"/>
    <property type="match status" value="1"/>
</dbReference>
<name>A0A192A1J2_9RALS</name>
<evidence type="ECO:0000256" key="1">
    <source>
        <dbReference type="ARBA" id="ARBA00001946"/>
    </source>
</evidence>
<gene>
    <name evidence="4" type="ORF">A9Y76_17685</name>
</gene>
<dbReference type="GO" id="GO:0006107">
    <property type="term" value="P:oxaloacetate metabolic process"/>
    <property type="evidence" value="ECO:0007669"/>
    <property type="project" value="TreeGrafter"/>
</dbReference>
<sequence length="296" mass="31015">MFSSPLPVWRSLLYVPAHVPRYVAKAEVCGADAVILDLEDGVPPEQKAQARGGLVDAIPRLARIGYDVLVRVNGPLEPMAADLRAAVLAGASGVVLPKVRGAAHLEAIDEQLGLLEDVCGAPLGQTRIIAIIETPRAFEVMSDIARATPRIAALMLGGGDFALSCDSRASAEVLRVPKQLLVIAARAAGILPLGLTGGLDVLDDLDAFERAAQQSVDMGFAGATCIHPAQVAVLNRAFMPSADEVADASALLAAFDAARAEGRGALRFDGRMVDAPGVTRARRVLARHAASQRRMP</sequence>
<dbReference type="GO" id="GO:0000287">
    <property type="term" value="F:magnesium ion binding"/>
    <property type="evidence" value="ECO:0007669"/>
    <property type="project" value="TreeGrafter"/>
</dbReference>
<organism evidence="4 5">
    <name type="scientific">Ralstonia insidiosa</name>
    <dbReference type="NCBI Taxonomy" id="190721"/>
    <lineage>
        <taxon>Bacteria</taxon>
        <taxon>Pseudomonadati</taxon>
        <taxon>Pseudomonadota</taxon>
        <taxon>Betaproteobacteria</taxon>
        <taxon>Burkholderiales</taxon>
        <taxon>Burkholderiaceae</taxon>
        <taxon>Ralstonia</taxon>
    </lineage>
</organism>
<dbReference type="SUPFAM" id="SSF51621">
    <property type="entry name" value="Phosphoenolpyruvate/pyruvate domain"/>
    <property type="match status" value="1"/>
</dbReference>